<organism evidence="2 4">
    <name type="scientific">Devosia psychrophila</name>
    <dbReference type="NCBI Taxonomy" id="728005"/>
    <lineage>
        <taxon>Bacteria</taxon>
        <taxon>Pseudomonadati</taxon>
        <taxon>Pseudomonadota</taxon>
        <taxon>Alphaproteobacteria</taxon>
        <taxon>Hyphomicrobiales</taxon>
        <taxon>Devosiaceae</taxon>
        <taxon>Devosia</taxon>
    </lineage>
</organism>
<dbReference type="RefSeq" id="WP_046172212.1">
    <property type="nucleotide sequence ID" value="NZ_FOMB01000004.1"/>
</dbReference>
<reference evidence="2 4" key="2">
    <citation type="submission" date="2016-10" db="EMBL/GenBank/DDBJ databases">
        <authorList>
            <person name="de Groot N.N."/>
        </authorList>
    </citation>
    <scope>NUCLEOTIDE SEQUENCE [LARGE SCALE GENOMIC DNA]</scope>
    <source>
        <strain evidence="2 4">CGMCC 1.10210</strain>
    </source>
</reference>
<dbReference type="EMBL" id="LAPV01000152">
    <property type="protein sequence ID" value="KKC31866.1"/>
    <property type="molecule type" value="Genomic_DNA"/>
</dbReference>
<name>A0A0F5PTY8_9HYPH</name>
<keyword evidence="3" id="KW-1185">Reference proteome</keyword>
<dbReference type="STRING" id="728005.SAMN04488059_10411"/>
<evidence type="ECO:0000313" key="2">
    <source>
        <dbReference type="EMBL" id="SFC33192.1"/>
    </source>
</evidence>
<protein>
    <submittedName>
        <fullName evidence="1 2">Small metal-binding protein</fullName>
    </submittedName>
</protein>
<reference evidence="1 3" key="1">
    <citation type="submission" date="2015-03" db="EMBL/GenBank/DDBJ databases">
        <authorList>
            <person name="Lepp D."/>
            <person name="Hassan Y.I."/>
            <person name="Li X.-Z."/>
            <person name="Zhou T."/>
        </authorList>
    </citation>
    <scope>NUCLEOTIDE SEQUENCE [LARGE SCALE GENOMIC DNA]</scope>
    <source>
        <strain evidence="1 3">Cr7-05</strain>
    </source>
</reference>
<evidence type="ECO:0000313" key="3">
    <source>
        <dbReference type="Proteomes" id="UP000033519"/>
    </source>
</evidence>
<dbReference type="EMBL" id="FOMB01000004">
    <property type="protein sequence ID" value="SFC33192.1"/>
    <property type="molecule type" value="Genomic_DNA"/>
</dbReference>
<sequence>MKRFESGSLIPGATWHAEADTEAEVVRRAVESLRTHHGETEIRPEMIERIKERIVDTDDGSKNQALDANLR</sequence>
<evidence type="ECO:0000313" key="4">
    <source>
        <dbReference type="Proteomes" id="UP000182258"/>
    </source>
</evidence>
<dbReference type="InterPro" id="IPR009409">
    <property type="entry name" value="DUF1059"/>
</dbReference>
<gene>
    <name evidence="2" type="ORF">SAMN04488059_10411</name>
    <name evidence="1" type="ORF">WH91_17080</name>
</gene>
<dbReference type="OrthoDB" id="7950435at2"/>
<dbReference type="Pfam" id="PF06348">
    <property type="entry name" value="DUF1059"/>
    <property type="match status" value="1"/>
</dbReference>
<dbReference type="Proteomes" id="UP000182258">
    <property type="component" value="Unassembled WGS sequence"/>
</dbReference>
<dbReference type="Proteomes" id="UP000033519">
    <property type="component" value="Unassembled WGS sequence"/>
</dbReference>
<proteinExistence type="predicted"/>
<accession>A0A0F5PTY8</accession>
<evidence type="ECO:0000313" key="1">
    <source>
        <dbReference type="EMBL" id="KKC31866.1"/>
    </source>
</evidence>
<dbReference type="AlphaFoldDB" id="A0A0F5PTY8"/>